<dbReference type="OrthoDB" id="8783239at2759"/>
<evidence type="ECO:0000256" key="1">
    <source>
        <dbReference type="SAM" id="SignalP"/>
    </source>
</evidence>
<protein>
    <submittedName>
        <fullName evidence="2">Uncharacterized protein</fullName>
    </submittedName>
</protein>
<keyword evidence="1" id="KW-0732">Signal</keyword>
<comment type="caution">
    <text evidence="2">The sequence shown here is derived from an EMBL/GenBank/DDBJ whole genome shotgun (WGS) entry which is preliminary data.</text>
</comment>
<sequence length="229" mass="25846">MIPTVLLLLSVLTAQGCGCDDFMKTTVKNLQNTINREKTTGFPQVFPKNYVVSHCFNDSAPCNESCCVFRSAVFLSDSWIKLLQYLDRVHLKYMFISDLIYTLGKIAEETFLETPDVTAFPSIQSTPETLLSFTSSLFSRWLSLDCAFGKENCIFPIPSQEEEDDDLISDEENMENNEQVDEHQPIIEGVKGKIQFDPGPTSGYTELCFPGVSWWTLSFLWIATCASLI</sequence>
<dbReference type="Proteomes" id="UP001059041">
    <property type="component" value="Linkage Group LG8"/>
</dbReference>
<keyword evidence="3" id="KW-1185">Reference proteome</keyword>
<accession>A0A9W7WQL0</accession>
<evidence type="ECO:0000313" key="2">
    <source>
        <dbReference type="EMBL" id="KAI7806511.1"/>
    </source>
</evidence>
<feature type="signal peptide" evidence="1">
    <location>
        <begin position="1"/>
        <end position="19"/>
    </location>
</feature>
<dbReference type="EMBL" id="JAFHDT010000008">
    <property type="protein sequence ID" value="KAI7806511.1"/>
    <property type="molecule type" value="Genomic_DNA"/>
</dbReference>
<feature type="chain" id="PRO_5040789218" evidence="1">
    <location>
        <begin position="20"/>
        <end position="229"/>
    </location>
</feature>
<organism evidence="2 3">
    <name type="scientific">Triplophysa rosa</name>
    <name type="common">Cave loach</name>
    <dbReference type="NCBI Taxonomy" id="992332"/>
    <lineage>
        <taxon>Eukaryota</taxon>
        <taxon>Metazoa</taxon>
        <taxon>Chordata</taxon>
        <taxon>Craniata</taxon>
        <taxon>Vertebrata</taxon>
        <taxon>Euteleostomi</taxon>
        <taxon>Actinopterygii</taxon>
        <taxon>Neopterygii</taxon>
        <taxon>Teleostei</taxon>
        <taxon>Ostariophysi</taxon>
        <taxon>Cypriniformes</taxon>
        <taxon>Nemacheilidae</taxon>
        <taxon>Triplophysa</taxon>
    </lineage>
</organism>
<reference evidence="2" key="1">
    <citation type="submission" date="2021-02" db="EMBL/GenBank/DDBJ databases">
        <title>Comparative genomics reveals that relaxation of natural selection precedes convergent phenotypic evolution of cavefish.</title>
        <authorList>
            <person name="Peng Z."/>
        </authorList>
    </citation>
    <scope>NUCLEOTIDE SEQUENCE</scope>
    <source>
        <tissue evidence="2">Muscle</tissue>
    </source>
</reference>
<proteinExistence type="predicted"/>
<evidence type="ECO:0000313" key="3">
    <source>
        <dbReference type="Proteomes" id="UP001059041"/>
    </source>
</evidence>
<name>A0A9W7WQL0_TRIRA</name>
<dbReference type="AlphaFoldDB" id="A0A9W7WQL0"/>
<gene>
    <name evidence="2" type="ORF">IRJ41_007297</name>
</gene>